<dbReference type="SUPFAM" id="SSF51735">
    <property type="entry name" value="NAD(P)-binding Rossmann-fold domains"/>
    <property type="match status" value="1"/>
</dbReference>
<keyword evidence="1" id="KW-0456">Lyase</keyword>
<dbReference type="RefSeq" id="WP_182837390.1">
    <property type="nucleotide sequence ID" value="NZ_BAAABQ010000059.1"/>
</dbReference>
<sequence>MKVISDAQVRAALRPGAAVRVCRDALVQAHRGTLKAPPRTGIDVGSTELVFTAGGTEAGTVGFGCYGLWPGPEHADQLVAVWGPDGKVRGVVVGHALGALRTGAIGGASVDALARPDASVCAVIGSGTQSWAQLWAASAVRGFTEVRVSSPTPANRTRFAARAREVLGLNAVAMADSVEAVRGADVVLVATKSTRPVLPATAFSPGCHVNTIGPKLRGASELPAELASVSAIVCSDSPAQAAAYGNPFFTGRRLSHLGGIIAGDLPGRISEGQTTLFCSTGLAGTDVLLADLLFADPEVAAA</sequence>
<accession>A0ABR6BFD3</accession>
<name>A0ABR6BFD3_9PSEU</name>
<dbReference type="EMBL" id="JACJID010000002">
    <property type="protein sequence ID" value="MBA8925593.1"/>
    <property type="molecule type" value="Genomic_DNA"/>
</dbReference>
<dbReference type="EC" id="4.3.1.12" evidence="1"/>
<protein>
    <submittedName>
        <fullName evidence="1">Ornithine cyclodeaminase</fullName>
        <ecNumber evidence="1">4.3.1.12</ecNumber>
    </submittedName>
</protein>
<dbReference type="Gene3D" id="3.30.1780.10">
    <property type="entry name" value="ornithine cyclodeaminase, domain 1"/>
    <property type="match status" value="1"/>
</dbReference>
<dbReference type="PANTHER" id="PTHR13812:SF19">
    <property type="entry name" value="KETIMINE REDUCTASE MU-CRYSTALLIN"/>
    <property type="match status" value="1"/>
</dbReference>
<dbReference type="Gene3D" id="3.40.50.720">
    <property type="entry name" value="NAD(P)-binding Rossmann-like Domain"/>
    <property type="match status" value="1"/>
</dbReference>
<dbReference type="Proteomes" id="UP000517916">
    <property type="component" value="Unassembled WGS sequence"/>
</dbReference>
<evidence type="ECO:0000313" key="2">
    <source>
        <dbReference type="Proteomes" id="UP000517916"/>
    </source>
</evidence>
<comment type="caution">
    <text evidence="1">The sequence shown here is derived from an EMBL/GenBank/DDBJ whole genome shotgun (WGS) entry which is preliminary data.</text>
</comment>
<dbReference type="InterPro" id="IPR003462">
    <property type="entry name" value="ODC_Mu_crystall"/>
</dbReference>
<dbReference type="InterPro" id="IPR023401">
    <property type="entry name" value="ODC_N"/>
</dbReference>
<dbReference type="Pfam" id="PF02423">
    <property type="entry name" value="OCD_Mu_crystall"/>
    <property type="match status" value="1"/>
</dbReference>
<gene>
    <name evidence="1" type="ORF">BC739_002792</name>
</gene>
<proteinExistence type="predicted"/>
<keyword evidence="2" id="KW-1185">Reference proteome</keyword>
<organism evidence="1 2">
    <name type="scientific">Kutzneria viridogrisea</name>
    <dbReference type="NCBI Taxonomy" id="47990"/>
    <lineage>
        <taxon>Bacteria</taxon>
        <taxon>Bacillati</taxon>
        <taxon>Actinomycetota</taxon>
        <taxon>Actinomycetes</taxon>
        <taxon>Pseudonocardiales</taxon>
        <taxon>Pseudonocardiaceae</taxon>
        <taxon>Kutzneria</taxon>
    </lineage>
</organism>
<dbReference type="PANTHER" id="PTHR13812">
    <property type="entry name" value="KETIMINE REDUCTASE MU-CRYSTALLIN"/>
    <property type="match status" value="1"/>
</dbReference>
<dbReference type="GO" id="GO:0008473">
    <property type="term" value="F:ornithine cyclodeaminase activity"/>
    <property type="evidence" value="ECO:0007669"/>
    <property type="project" value="UniProtKB-EC"/>
</dbReference>
<reference evidence="1 2" key="1">
    <citation type="submission" date="2020-08" db="EMBL/GenBank/DDBJ databases">
        <title>Genomic Encyclopedia of Archaeal and Bacterial Type Strains, Phase II (KMG-II): from individual species to whole genera.</title>
        <authorList>
            <person name="Goeker M."/>
        </authorList>
    </citation>
    <scope>NUCLEOTIDE SEQUENCE [LARGE SCALE GENOMIC DNA]</scope>
    <source>
        <strain evidence="1 2">DSM 43850</strain>
    </source>
</reference>
<evidence type="ECO:0000313" key="1">
    <source>
        <dbReference type="EMBL" id="MBA8925593.1"/>
    </source>
</evidence>
<dbReference type="InterPro" id="IPR036291">
    <property type="entry name" value="NAD(P)-bd_dom_sf"/>
</dbReference>